<dbReference type="OrthoDB" id="358054at2"/>
<dbReference type="AlphaFoldDB" id="H7EJL5"/>
<proteinExistence type="predicted"/>
<dbReference type="RefSeq" id="WP_002703358.1">
    <property type="nucleotide sequence ID" value="NZ_AGRW01000041.1"/>
</dbReference>
<comment type="caution">
    <text evidence="3">The sequence shown here is derived from an EMBL/GenBank/DDBJ whole genome shotgun (WGS) entry which is preliminary data.</text>
</comment>
<evidence type="ECO:0000259" key="2">
    <source>
        <dbReference type="Pfam" id="PF14848"/>
    </source>
</evidence>
<name>H7EJL5_9SPIR</name>
<sequence>MATTTFKNADSILSVTLRKNQFSAEENSFIGRVTRNTVTLENLIASISKKNEGVSPYMIQHVANLLGDEMLSACQNAKAVDVLGLGTLYISVAGSVSGENPGESSIPGFKLNFTPSSRAQEAVDSLKVDKVIIADSSPVIDRIINTFNQNEERNLMKGKSVKITGTKLKLLGDDAGIWFAPLDSEGNVNKDKTTWVQVGKETVSSNKPKTLEFYVPDSLSEGNYKIVIRTRYCSGDKELKPLASAVSKTVTVAA</sequence>
<accession>H7EJL5</accession>
<reference evidence="3 4" key="1">
    <citation type="submission" date="2011-09" db="EMBL/GenBank/DDBJ databases">
        <title>The draft genome of Treponema saccharophilum DSM 2985.</title>
        <authorList>
            <consortium name="US DOE Joint Genome Institute (JGI-PGF)"/>
            <person name="Lucas S."/>
            <person name="Copeland A."/>
            <person name="Lapidus A."/>
            <person name="Glavina del Rio T."/>
            <person name="Dalin E."/>
            <person name="Tice H."/>
            <person name="Bruce D."/>
            <person name="Goodwin L."/>
            <person name="Pitluck S."/>
            <person name="Peters L."/>
            <person name="Kyrpides N."/>
            <person name="Mavromatis K."/>
            <person name="Ivanova N."/>
            <person name="Markowitz V."/>
            <person name="Cheng J.-F."/>
            <person name="Hugenholtz P."/>
            <person name="Woyke T."/>
            <person name="Wu D."/>
            <person name="Gronow S."/>
            <person name="Wellnitz S."/>
            <person name="Brambilla E."/>
            <person name="Klenk H.-P."/>
            <person name="Eisen J.A."/>
        </authorList>
    </citation>
    <scope>NUCLEOTIDE SEQUENCE [LARGE SCALE GENOMIC DNA]</scope>
    <source>
        <strain evidence="3 4">DSM 2985</strain>
    </source>
</reference>
<dbReference type="Pfam" id="PF14848">
    <property type="entry name" value="HU-DNA_bdg"/>
    <property type="match status" value="1"/>
</dbReference>
<dbReference type="STRING" id="907348.TresaDRAFT_1517"/>
<dbReference type="eggNOG" id="ENOG5031FJS">
    <property type="taxonomic scope" value="Bacteria"/>
</dbReference>
<feature type="domain" description="Bvu-2165-like IHF-HU-like DNA-binding" evidence="2">
    <location>
        <begin position="12"/>
        <end position="129"/>
    </location>
</feature>
<dbReference type="Gene3D" id="2.70.50.70">
    <property type="match status" value="1"/>
</dbReference>
<keyword evidence="4" id="KW-1185">Reference proteome</keyword>
<protein>
    <submittedName>
        <fullName evidence="3">Uncharacterized protein</fullName>
    </submittedName>
</protein>
<dbReference type="CDD" id="cd12843">
    <property type="entry name" value="Bvu_2165_C_like"/>
    <property type="match status" value="1"/>
</dbReference>
<evidence type="ECO:0000259" key="1">
    <source>
        <dbReference type="Pfam" id="PF14734"/>
    </source>
</evidence>
<feature type="domain" description="DUF4469" evidence="1">
    <location>
        <begin position="140"/>
        <end position="242"/>
    </location>
</feature>
<evidence type="ECO:0000313" key="4">
    <source>
        <dbReference type="Proteomes" id="UP000003571"/>
    </source>
</evidence>
<dbReference type="InterPro" id="IPR049893">
    <property type="entry name" value="Bvu_2165-like_IHF-HU-DNA_bdg"/>
</dbReference>
<organism evidence="3 4">
    <name type="scientific">Treponema saccharophilum DSM 2985</name>
    <dbReference type="NCBI Taxonomy" id="907348"/>
    <lineage>
        <taxon>Bacteria</taxon>
        <taxon>Pseudomonadati</taxon>
        <taxon>Spirochaetota</taxon>
        <taxon>Spirochaetia</taxon>
        <taxon>Spirochaetales</taxon>
        <taxon>Treponemataceae</taxon>
        <taxon>Treponema</taxon>
    </lineage>
</organism>
<gene>
    <name evidence="3" type="ORF">TresaDRAFT_1517</name>
</gene>
<dbReference type="PATRIC" id="fig|907348.3.peg.974"/>
<evidence type="ECO:0000313" key="3">
    <source>
        <dbReference type="EMBL" id="EIC02253.1"/>
    </source>
</evidence>
<dbReference type="InterPro" id="IPR027824">
    <property type="entry name" value="DUF4469"/>
</dbReference>
<dbReference type="Pfam" id="PF14734">
    <property type="entry name" value="DUF4469"/>
    <property type="match status" value="1"/>
</dbReference>
<dbReference type="Proteomes" id="UP000003571">
    <property type="component" value="Unassembled WGS sequence"/>
</dbReference>
<dbReference type="EMBL" id="AGRW01000041">
    <property type="protein sequence ID" value="EIC02253.1"/>
    <property type="molecule type" value="Genomic_DNA"/>
</dbReference>